<dbReference type="PANTHER" id="PTHR42973:SF39">
    <property type="entry name" value="FAD-BINDING PCMH-TYPE DOMAIN-CONTAINING PROTEIN"/>
    <property type="match status" value="1"/>
</dbReference>
<keyword evidence="4" id="KW-0274">FAD</keyword>
<dbReference type="SUPFAM" id="SSF56176">
    <property type="entry name" value="FAD-binding/transporter-associated domain-like"/>
    <property type="match status" value="1"/>
</dbReference>
<dbReference type="InterPro" id="IPR016169">
    <property type="entry name" value="FAD-bd_PCMH_sub2"/>
</dbReference>
<evidence type="ECO:0000256" key="4">
    <source>
        <dbReference type="ARBA" id="ARBA00022827"/>
    </source>
</evidence>
<gene>
    <name evidence="7" type="ORF">I3X05_22830</name>
</gene>
<evidence type="ECO:0000256" key="1">
    <source>
        <dbReference type="ARBA" id="ARBA00001974"/>
    </source>
</evidence>
<evidence type="ECO:0000313" key="8">
    <source>
        <dbReference type="Proteomes" id="UP000594435"/>
    </source>
</evidence>
<evidence type="ECO:0000256" key="5">
    <source>
        <dbReference type="ARBA" id="ARBA00023002"/>
    </source>
</evidence>
<dbReference type="Gene3D" id="3.40.462.20">
    <property type="match status" value="1"/>
</dbReference>
<comment type="cofactor">
    <cofactor evidence="1">
        <name>FAD</name>
        <dbReference type="ChEBI" id="CHEBI:57692"/>
    </cofactor>
</comment>
<dbReference type="EMBL" id="CP065218">
    <property type="protein sequence ID" value="QPL56480.1"/>
    <property type="molecule type" value="Genomic_DNA"/>
</dbReference>
<dbReference type="Gene3D" id="3.30.465.10">
    <property type="match status" value="1"/>
</dbReference>
<evidence type="ECO:0000259" key="6">
    <source>
        <dbReference type="PROSITE" id="PS51387"/>
    </source>
</evidence>
<dbReference type="GO" id="GO:0016491">
    <property type="term" value="F:oxidoreductase activity"/>
    <property type="evidence" value="ECO:0007669"/>
    <property type="project" value="UniProtKB-KW"/>
</dbReference>
<reference evidence="7 8" key="1">
    <citation type="submission" date="2020-11" db="EMBL/GenBank/DDBJ databases">
        <title>Complete and Circularized Genome Assembly of a human isolate of Vibrio navarrensis biotype pommerensis with MiSeq and MinION Sequence Data.</title>
        <authorList>
            <person name="Schwartz K."/>
            <person name="Borowiak M."/>
            <person name="Deneke C."/>
            <person name="Balau V."/>
            <person name="Metelmann C."/>
            <person name="Strauch E."/>
        </authorList>
    </citation>
    <scope>NUCLEOTIDE SEQUENCE [LARGE SCALE GENOMIC DNA]</scope>
    <source>
        <strain evidence="7 8">20-VB00237</strain>
    </source>
</reference>
<sequence length="573" mass="64453">MNNMMQNVRYEDQNTPYEQLLRAEQLMASYQQLLTAFIEQLQALKIEYLTSTHTPDSETEGLTKYLAQTVIFNTRLRAYPAVIVMCKSNDDVVQAYQHAIALNLPIRVRSGGHDHEGECTGNDVILLDLSGLKKLCVEGDEKSGFIAHIGSGYRFYQLVPKLAAHSPPITIPHGTCATVGLAGYIQGGGWGPWTRRHGMCCESLIGAKVLVENGSILEVNEQSHGDLLWALRGGGAFSYGIVLEFSVKAFVIPNEIHRFEIHWNDDDTDSTEETTYEVLSYWEKAINDPSTIGLVGTNLKIDAIAKTDTNAQILINRLKHPCTMYGYWEGDPQSLSQFTNKYFPSSKHRITGTDTPKSYSPSLMGNWARKSLGGKLNTSLKDAHEPFKPDYDEPAPHKITSKVVSEQGLEDLGRTQLLKSLTSSLLFEKNQELGLFSYVTLGAINGPFYADEDSAKASERMAFPYATSQYTIQYQTWWNECFNQKALGQNNAVFNYVNRALDWMEVCRDSEINGTKGAFISFKDSSIPTKTYFLDHYEKLINIKQKYNRQPSNQNSDLPGTAYNHYRTRKTII</sequence>
<name>A0AAJ4IH11_9VIBR</name>
<evidence type="ECO:0000313" key="7">
    <source>
        <dbReference type="EMBL" id="QPL56480.1"/>
    </source>
</evidence>
<proteinExistence type="inferred from homology"/>
<accession>A0AAJ4IH11</accession>
<dbReference type="GO" id="GO:0071949">
    <property type="term" value="F:FAD binding"/>
    <property type="evidence" value="ECO:0007669"/>
    <property type="project" value="InterPro"/>
</dbReference>
<protein>
    <submittedName>
        <fullName evidence="7">FAD-dependent oxidoreductase</fullName>
    </submittedName>
</protein>
<dbReference type="Pfam" id="PF01565">
    <property type="entry name" value="FAD_binding_4"/>
    <property type="match status" value="1"/>
</dbReference>
<dbReference type="PANTHER" id="PTHR42973">
    <property type="entry name" value="BINDING OXIDOREDUCTASE, PUTATIVE (AFU_ORTHOLOGUE AFUA_1G17690)-RELATED"/>
    <property type="match status" value="1"/>
</dbReference>
<dbReference type="InterPro" id="IPR006094">
    <property type="entry name" value="Oxid_FAD_bind_N"/>
</dbReference>
<dbReference type="InterPro" id="IPR050416">
    <property type="entry name" value="FAD-linked_Oxidoreductase"/>
</dbReference>
<comment type="similarity">
    <text evidence="2">Belongs to the oxygen-dependent FAD-linked oxidoreductase family.</text>
</comment>
<feature type="domain" description="FAD-binding PCMH-type" evidence="6">
    <location>
        <begin position="76"/>
        <end position="252"/>
    </location>
</feature>
<dbReference type="InterPro" id="IPR016166">
    <property type="entry name" value="FAD-bd_PCMH"/>
</dbReference>
<evidence type="ECO:0000256" key="3">
    <source>
        <dbReference type="ARBA" id="ARBA00022630"/>
    </source>
</evidence>
<dbReference type="Proteomes" id="UP000594435">
    <property type="component" value="Chromosome 2"/>
</dbReference>
<dbReference type="InterPro" id="IPR036318">
    <property type="entry name" value="FAD-bd_PCMH-like_sf"/>
</dbReference>
<dbReference type="PROSITE" id="PS51387">
    <property type="entry name" value="FAD_PCMH"/>
    <property type="match status" value="1"/>
</dbReference>
<keyword evidence="3" id="KW-0285">Flavoprotein</keyword>
<keyword evidence="5" id="KW-0560">Oxidoreductase</keyword>
<evidence type="ECO:0000256" key="2">
    <source>
        <dbReference type="ARBA" id="ARBA00005466"/>
    </source>
</evidence>
<organism evidence="7 8">
    <name type="scientific">Vibrio navarrensis</name>
    <dbReference type="NCBI Taxonomy" id="29495"/>
    <lineage>
        <taxon>Bacteria</taxon>
        <taxon>Pseudomonadati</taxon>
        <taxon>Pseudomonadota</taxon>
        <taxon>Gammaproteobacteria</taxon>
        <taxon>Vibrionales</taxon>
        <taxon>Vibrionaceae</taxon>
        <taxon>Vibrio</taxon>
    </lineage>
</organism>
<dbReference type="AlphaFoldDB" id="A0AAJ4IH11"/>